<comment type="caution">
    <text evidence="2">The sequence shown here is derived from an EMBL/GenBank/DDBJ whole genome shotgun (WGS) entry which is preliminary data.</text>
</comment>
<feature type="compositionally biased region" description="Low complexity" evidence="1">
    <location>
        <begin position="23"/>
        <end position="36"/>
    </location>
</feature>
<dbReference type="EMBL" id="JACYCF010000013">
    <property type="protein sequence ID" value="KAF8753538.1"/>
    <property type="molecule type" value="Genomic_DNA"/>
</dbReference>
<accession>A0A8H7M0B5</accession>
<protein>
    <submittedName>
        <fullName evidence="2">Uncharacterized protein</fullName>
    </submittedName>
</protein>
<feature type="region of interest" description="Disordered" evidence="1">
    <location>
        <begin position="351"/>
        <end position="395"/>
    </location>
</feature>
<proteinExistence type="predicted"/>
<dbReference type="AlphaFoldDB" id="A0A8H7M0B5"/>
<feature type="region of interest" description="Disordered" evidence="1">
    <location>
        <begin position="151"/>
        <end position="185"/>
    </location>
</feature>
<evidence type="ECO:0000256" key="1">
    <source>
        <dbReference type="SAM" id="MobiDB-lite"/>
    </source>
</evidence>
<gene>
    <name evidence="2" type="ORF">RHS01_07096</name>
</gene>
<feature type="compositionally biased region" description="Polar residues" evidence="1">
    <location>
        <begin position="266"/>
        <end position="279"/>
    </location>
</feature>
<feature type="region of interest" description="Disordered" evidence="1">
    <location>
        <begin position="21"/>
        <end position="66"/>
    </location>
</feature>
<feature type="region of interest" description="Disordered" evidence="1">
    <location>
        <begin position="198"/>
        <end position="319"/>
    </location>
</feature>
<organism evidence="2 3">
    <name type="scientific">Rhizoctonia solani</name>
    <dbReference type="NCBI Taxonomy" id="456999"/>
    <lineage>
        <taxon>Eukaryota</taxon>
        <taxon>Fungi</taxon>
        <taxon>Dikarya</taxon>
        <taxon>Basidiomycota</taxon>
        <taxon>Agaricomycotina</taxon>
        <taxon>Agaricomycetes</taxon>
        <taxon>Cantharellales</taxon>
        <taxon>Ceratobasidiaceae</taxon>
        <taxon>Rhizoctonia</taxon>
    </lineage>
</organism>
<reference evidence="2" key="1">
    <citation type="submission" date="2020-09" db="EMBL/GenBank/DDBJ databases">
        <title>Comparative genome analyses of four rice-infecting Rhizoctonia solani isolates reveal extensive enrichment of homogalacturonan modification genes.</title>
        <authorList>
            <person name="Lee D.-Y."/>
            <person name="Jeon J."/>
            <person name="Kim K.-T."/>
            <person name="Cheong K."/>
            <person name="Song H."/>
            <person name="Choi G."/>
            <person name="Ko J."/>
            <person name="Opiyo S.O."/>
            <person name="Zuo S."/>
            <person name="Madhav S."/>
            <person name="Lee Y.-H."/>
            <person name="Wang G.-L."/>
        </authorList>
    </citation>
    <scope>NUCLEOTIDE SEQUENCE</scope>
    <source>
        <strain evidence="2">AG1-IA B2</strain>
    </source>
</reference>
<feature type="compositionally biased region" description="Polar residues" evidence="1">
    <location>
        <begin position="198"/>
        <end position="220"/>
    </location>
</feature>
<feature type="region of interest" description="Disordered" evidence="1">
    <location>
        <begin position="418"/>
        <end position="484"/>
    </location>
</feature>
<evidence type="ECO:0000313" key="2">
    <source>
        <dbReference type="EMBL" id="KAF8753538.1"/>
    </source>
</evidence>
<sequence length="659" mass="73127">MPIAHRRPGLLHLVMPHPALDQTAASSPSSTVASPHTPRRTPRHLPESLPHTRTSVASDKPRSSIDSWNSVDTNELVWEWKDEELELLSRTLDNIPSHLMTPYVGVVPPPNVLDKLARDIALSRNALEWPHSVRATRVKLHELCRRKTVKKAIDRRAPPAEPTPRNTVEVVSESAPPRRPLYRQSSMDFLPVKEVTSVTRLSSRLQRPDRTSYSPLTESIASRPRTRSSTPSDSSSLHATSPRGVFRSSATPPPLPLKRAPAFSAATVQTRVQRAQSCTPPEPGPYSSDEEEKARQASAKRPRTTARRVPSFLGAPLPPLAPSPEEEILDPLVAVPEDPVFAPTIRASDLKVAPTPRRSATKSTRSTTNAPVTPAPVAVHASTASPRTLRRVGTRDFPTSISTVATIPFHAPVPATSRVAQGHRTAANRASATQPRTSTAGATSSSNERRTERRSRRDKEAETQLTQDSSRKIKKKSATLNMKDTKPSVCRDEALIVHTPQLKGRDLSGQLPQPIYFDLFLSTLFKNFRLSMPRKYLFVHDRWPTLTTLFGEECIVSSASARCISFSLLVNENTTFRRVLYTSSWSFNSSLRSTSVLLFPVHQSFLRSSVFRHFVLITVPPITRLSRTPPKLFPHRITHPHSLYCSHNTSALPSSRVSF</sequence>
<feature type="compositionally biased region" description="Polar residues" evidence="1">
    <location>
        <begin position="428"/>
        <end position="442"/>
    </location>
</feature>
<feature type="compositionally biased region" description="Low complexity" evidence="1">
    <location>
        <begin position="227"/>
        <end position="242"/>
    </location>
</feature>
<name>A0A8H7M0B5_9AGAM</name>
<evidence type="ECO:0000313" key="3">
    <source>
        <dbReference type="Proteomes" id="UP000614334"/>
    </source>
</evidence>
<feature type="compositionally biased region" description="Low complexity" evidence="1">
    <location>
        <begin position="355"/>
        <end position="386"/>
    </location>
</feature>
<dbReference type="Proteomes" id="UP000614334">
    <property type="component" value="Unassembled WGS sequence"/>
</dbReference>
<feature type="compositionally biased region" description="Basic and acidic residues" evidence="1">
    <location>
        <begin position="447"/>
        <end position="462"/>
    </location>
</feature>